<feature type="transmembrane region" description="Helical" evidence="16">
    <location>
        <begin position="6"/>
        <end position="24"/>
    </location>
</feature>
<dbReference type="PROSITE" id="PS00086">
    <property type="entry name" value="CYTOCHROME_P450"/>
    <property type="match status" value="1"/>
</dbReference>
<dbReference type="GO" id="GO:0005789">
    <property type="term" value="C:endoplasmic reticulum membrane"/>
    <property type="evidence" value="ECO:0007669"/>
    <property type="project" value="UniProtKB-SubCell"/>
</dbReference>
<evidence type="ECO:0000256" key="14">
    <source>
        <dbReference type="PIRSR" id="PIRSR602401-1"/>
    </source>
</evidence>
<evidence type="ECO:0000256" key="12">
    <source>
        <dbReference type="ARBA" id="ARBA00023033"/>
    </source>
</evidence>
<proteinExistence type="evidence at transcript level"/>
<dbReference type="PRINTS" id="PR00463">
    <property type="entry name" value="EP450I"/>
</dbReference>
<dbReference type="InterPro" id="IPR001128">
    <property type="entry name" value="Cyt_P450"/>
</dbReference>
<evidence type="ECO:0000256" key="7">
    <source>
        <dbReference type="ARBA" id="ARBA00022723"/>
    </source>
</evidence>
<keyword evidence="11 14" id="KW-0408">Iron</keyword>
<dbReference type="GO" id="GO:0020037">
    <property type="term" value="F:heme binding"/>
    <property type="evidence" value="ECO:0007669"/>
    <property type="project" value="InterPro"/>
</dbReference>
<evidence type="ECO:0000256" key="9">
    <source>
        <dbReference type="ARBA" id="ARBA00022848"/>
    </source>
</evidence>
<protein>
    <submittedName>
        <fullName evidence="17">Cytochrome P450 monooxygenase CYP347A5</fullName>
    </submittedName>
</protein>
<dbReference type="PANTHER" id="PTHR24292">
    <property type="entry name" value="CYTOCHROME P450"/>
    <property type="match status" value="1"/>
</dbReference>
<dbReference type="PANTHER" id="PTHR24292:SF84">
    <property type="entry name" value="CYTOCHROME P450 28A5-RELATED"/>
    <property type="match status" value="1"/>
</dbReference>
<dbReference type="Gene3D" id="1.10.630.10">
    <property type="entry name" value="Cytochrome P450"/>
    <property type="match status" value="1"/>
</dbReference>
<dbReference type="GO" id="GO:0016705">
    <property type="term" value="F:oxidoreductase activity, acting on paired donors, with incorporation or reduction of molecular oxygen"/>
    <property type="evidence" value="ECO:0007669"/>
    <property type="project" value="InterPro"/>
</dbReference>
<keyword evidence="6 14" id="KW-0349">Heme</keyword>
<evidence type="ECO:0000256" key="4">
    <source>
        <dbReference type="ARBA" id="ARBA00004406"/>
    </source>
</evidence>
<dbReference type="SUPFAM" id="SSF48264">
    <property type="entry name" value="Cytochrome P450"/>
    <property type="match status" value="1"/>
</dbReference>
<keyword evidence="16" id="KW-1133">Transmembrane helix</keyword>
<evidence type="ECO:0000313" key="17">
    <source>
        <dbReference type="EMBL" id="AKZ17705.1"/>
    </source>
</evidence>
<dbReference type="InterPro" id="IPR050476">
    <property type="entry name" value="Insect_CytP450_Detox"/>
</dbReference>
<keyword evidence="12 15" id="KW-0503">Monooxygenase</keyword>
<dbReference type="GO" id="GO:0005506">
    <property type="term" value="F:iron ion binding"/>
    <property type="evidence" value="ECO:0007669"/>
    <property type="project" value="InterPro"/>
</dbReference>
<keyword evidence="13 16" id="KW-0472">Membrane</keyword>
<evidence type="ECO:0000256" key="11">
    <source>
        <dbReference type="ARBA" id="ARBA00023004"/>
    </source>
</evidence>
<keyword evidence="9" id="KW-0492">Microsome</keyword>
<keyword evidence="10 15" id="KW-0560">Oxidoreductase</keyword>
<dbReference type="AlphaFoldDB" id="A0A0K1YWB3"/>
<evidence type="ECO:0000256" key="2">
    <source>
        <dbReference type="ARBA" id="ARBA00003690"/>
    </source>
</evidence>
<organism evidence="17">
    <name type="scientific">Tenebrio molitor</name>
    <name type="common">Yellow mealworm beetle</name>
    <dbReference type="NCBI Taxonomy" id="7067"/>
    <lineage>
        <taxon>Eukaryota</taxon>
        <taxon>Metazoa</taxon>
        <taxon>Ecdysozoa</taxon>
        <taxon>Arthropoda</taxon>
        <taxon>Hexapoda</taxon>
        <taxon>Insecta</taxon>
        <taxon>Pterygota</taxon>
        <taxon>Neoptera</taxon>
        <taxon>Endopterygota</taxon>
        <taxon>Coleoptera</taxon>
        <taxon>Polyphaga</taxon>
        <taxon>Cucujiformia</taxon>
        <taxon>Tenebrionidae</taxon>
        <taxon>Tenebrio</taxon>
    </lineage>
</organism>
<dbReference type="PRINTS" id="PR00385">
    <property type="entry name" value="P450"/>
</dbReference>
<sequence length="500" mass="57089">MLLLMLIILAISIVYYFVHLKYQYWTKRGVVGPRPKFFVGNLGGCLLLKTSPGDLYSNIYKEYHHKSIVGLYRSFTPMLLIRDPELIKEVTTKSFSHFHDNDIDIDKDANLIFAKNPFTLKGEEWKVVRAQLTPCFTSGKMKWLYPYLEENSAQLVQFVQSLPEATNGKGYEAKELATRFTLNNVGDCVFGVKAKCFEEENSEFRQLAREFLTPGSWSILAIFVATIFPVVMKIFPIRFASKAVENKLLEIVSDTLSYREGKKIIRNDFLHILSQLKKTSKDYEFTDVDVTAHAAGFFADGYETSSIVMSFVLFELSVNPEAQSKLREEINKAFEENDHKLPYEVLKALPYLDGVINETLRIHPPALSLQKLCTEAFTYTPKETNRSMVIEKDTPIILPVSGLHKDPQYFESPESFKPERFVGENKETIKKGTFLPFGEGPRACLGQRFGLLQIKVGLSYIVKNFELSVNNKTKLPLKYDPTNILITPIGGLWIDFKKIT</sequence>
<comment type="similarity">
    <text evidence="5 15">Belongs to the cytochrome P450 family.</text>
</comment>
<feature type="transmembrane region" description="Helical" evidence="16">
    <location>
        <begin position="211"/>
        <end position="232"/>
    </location>
</feature>
<evidence type="ECO:0000256" key="6">
    <source>
        <dbReference type="ARBA" id="ARBA00022617"/>
    </source>
</evidence>
<evidence type="ECO:0000256" key="15">
    <source>
        <dbReference type="RuleBase" id="RU000461"/>
    </source>
</evidence>
<evidence type="ECO:0000256" key="16">
    <source>
        <dbReference type="SAM" id="Phobius"/>
    </source>
</evidence>
<dbReference type="FunFam" id="1.10.630.10:FF:000042">
    <property type="entry name" value="Cytochrome P450"/>
    <property type="match status" value="1"/>
</dbReference>
<dbReference type="InterPro" id="IPR002401">
    <property type="entry name" value="Cyt_P450_E_grp-I"/>
</dbReference>
<evidence type="ECO:0000256" key="1">
    <source>
        <dbReference type="ARBA" id="ARBA00001971"/>
    </source>
</evidence>
<keyword evidence="16" id="KW-0812">Transmembrane</keyword>
<evidence type="ECO:0000256" key="8">
    <source>
        <dbReference type="ARBA" id="ARBA00022824"/>
    </source>
</evidence>
<evidence type="ECO:0000256" key="10">
    <source>
        <dbReference type="ARBA" id="ARBA00023002"/>
    </source>
</evidence>
<keyword evidence="8" id="KW-0256">Endoplasmic reticulum</keyword>
<comment type="subcellular location">
    <subcellularLocation>
        <location evidence="4">Endoplasmic reticulum membrane</location>
        <topology evidence="4">Peripheral membrane protein</topology>
    </subcellularLocation>
    <subcellularLocation>
        <location evidence="3">Microsome membrane</location>
        <topology evidence="3">Peripheral membrane protein</topology>
    </subcellularLocation>
</comment>
<dbReference type="GO" id="GO:0004497">
    <property type="term" value="F:monooxygenase activity"/>
    <property type="evidence" value="ECO:0007669"/>
    <property type="project" value="UniProtKB-KW"/>
</dbReference>
<evidence type="ECO:0000256" key="13">
    <source>
        <dbReference type="ARBA" id="ARBA00023136"/>
    </source>
</evidence>
<dbReference type="EMBL" id="KP859395">
    <property type="protein sequence ID" value="AKZ17705.1"/>
    <property type="molecule type" value="mRNA"/>
</dbReference>
<dbReference type="InterPro" id="IPR036396">
    <property type="entry name" value="Cyt_P450_sf"/>
</dbReference>
<keyword evidence="7 14" id="KW-0479">Metal-binding</keyword>
<accession>A0A0K1YWB3</accession>
<name>A0A0K1YWB3_TENMO</name>
<evidence type="ECO:0000256" key="5">
    <source>
        <dbReference type="ARBA" id="ARBA00010617"/>
    </source>
</evidence>
<evidence type="ECO:0000256" key="3">
    <source>
        <dbReference type="ARBA" id="ARBA00004174"/>
    </source>
</evidence>
<dbReference type="InterPro" id="IPR017972">
    <property type="entry name" value="Cyt_P450_CS"/>
</dbReference>
<comment type="function">
    <text evidence="2">May be involved in the metabolism of insect hormones and in the breakdown of synthetic insecticides.</text>
</comment>
<reference evidence="17" key="1">
    <citation type="submission" date="2015-02" db="EMBL/GenBank/DDBJ databases">
        <title>Identification of putative odorant-degrading enzyme genes from the yellow mealworm beetle, Tenebrio molitor.</title>
        <authorList>
            <person name="Liu S."/>
        </authorList>
    </citation>
    <scope>NUCLEOTIDE SEQUENCE</scope>
    <source>
        <strain evidence="17">AAU-P</strain>
    </source>
</reference>
<comment type="cofactor">
    <cofactor evidence="1 14">
        <name>heme</name>
        <dbReference type="ChEBI" id="CHEBI:30413"/>
    </cofactor>
</comment>
<dbReference type="CDD" id="cd11056">
    <property type="entry name" value="CYP6-like"/>
    <property type="match status" value="1"/>
</dbReference>
<dbReference type="Pfam" id="PF00067">
    <property type="entry name" value="p450"/>
    <property type="match status" value="1"/>
</dbReference>
<feature type="binding site" description="axial binding residue" evidence="14">
    <location>
        <position position="444"/>
    </location>
    <ligand>
        <name>heme</name>
        <dbReference type="ChEBI" id="CHEBI:30413"/>
    </ligand>
    <ligandPart>
        <name>Fe</name>
        <dbReference type="ChEBI" id="CHEBI:18248"/>
    </ligandPart>
</feature>